<evidence type="ECO:0000259" key="3">
    <source>
        <dbReference type="Pfam" id="PF00501"/>
    </source>
</evidence>
<dbReference type="Gene3D" id="3.40.50.12780">
    <property type="entry name" value="N-terminal domain of ligase-like"/>
    <property type="match status" value="1"/>
</dbReference>
<dbReference type="Pfam" id="PF00501">
    <property type="entry name" value="AMP-binding"/>
    <property type="match status" value="1"/>
</dbReference>
<dbReference type="Proteomes" id="UP000181956">
    <property type="component" value="Chromosome I"/>
</dbReference>
<protein>
    <submittedName>
        <fullName evidence="4">Acyl-CoA synthetase (AMP-forming)/AMP-acid ligase II</fullName>
    </submittedName>
</protein>
<dbReference type="CDD" id="cd04433">
    <property type="entry name" value="AFD_class_I"/>
    <property type="match status" value="1"/>
</dbReference>
<dbReference type="InterPro" id="IPR000873">
    <property type="entry name" value="AMP-dep_synth/lig_dom"/>
</dbReference>
<dbReference type="OrthoDB" id="9803968at2"/>
<sequence length="521" mass="56425">MQLLHCWRMRFRTAFCSAFVVRHVRQERPRSTHYPDGVNDAEVINPFVYLQRNAEANPSGVFVETATQKVLNSEAFELAKKIAYEFRHLGVKPGDLVALDLPETLSMIFAEAAFHEAAVSTVLPHGYVADGLFAIDWIFSSATPAPAAHGGARVISVDAAFLQRVEQNPYGITPRDFDSELSTARLVFSSGTTGRANAMEYSLGMLEYCTDAAADTWLAGDPCLTLFPTATPFGFFAFYLSVKIGKPYWSVEAGDPANIIEIALRSSATALRASPAQLAGLVDVLEARNQTLPAVREALTVGSVMPPALSARVRAATDGCVIQNLYGSTEGTVARLRLTDSDDPFDGGQPHPRSDVQIVDENHVEVPDGQIGRIRHKSAYMIQEYVGNPAATLEAFTDGWFYPGDLGLIRPDGGLTLTGRVSEVLNAGGVKVDPATLDLFAVTHPLVSDAASFEYESNTGLKQIGIVLVTEDGLDVQALIRDFGTQFGGAAPKLVARIDEIPRNTMGKPMRRALAEQYKQS</sequence>
<dbReference type="STRING" id="412690.SAMN04489834_0085"/>
<name>A0A1H1LGJ3_9MICO</name>
<feature type="domain" description="AMP-dependent synthetase/ligase" evidence="3">
    <location>
        <begin position="178"/>
        <end position="385"/>
    </location>
</feature>
<gene>
    <name evidence="4" type="ORF">SAMN04489834_0085</name>
</gene>
<dbReference type="AlphaFoldDB" id="A0A1H1LGJ3"/>
<evidence type="ECO:0000313" key="4">
    <source>
        <dbReference type="EMBL" id="SDR73155.1"/>
    </source>
</evidence>
<comment type="similarity">
    <text evidence="1">Belongs to the ATP-dependent AMP-binding enzyme family.</text>
</comment>
<dbReference type="PANTHER" id="PTHR43201:SF5">
    <property type="entry name" value="MEDIUM-CHAIN ACYL-COA LIGASE ACSF2, MITOCHONDRIAL"/>
    <property type="match status" value="1"/>
</dbReference>
<reference evidence="5" key="1">
    <citation type="submission" date="2016-10" db="EMBL/GenBank/DDBJ databases">
        <authorList>
            <person name="Varghese N."/>
            <person name="Submissions S."/>
        </authorList>
    </citation>
    <scope>NUCLEOTIDE SEQUENCE [LARGE SCALE GENOMIC DNA]</scope>
    <source>
        <strain evidence="5">DSM 21772</strain>
    </source>
</reference>
<evidence type="ECO:0000313" key="5">
    <source>
        <dbReference type="Proteomes" id="UP000181956"/>
    </source>
</evidence>
<evidence type="ECO:0000256" key="1">
    <source>
        <dbReference type="ARBA" id="ARBA00006432"/>
    </source>
</evidence>
<dbReference type="GO" id="GO:0006631">
    <property type="term" value="P:fatty acid metabolic process"/>
    <property type="evidence" value="ECO:0007669"/>
    <property type="project" value="TreeGrafter"/>
</dbReference>
<dbReference type="GO" id="GO:0031956">
    <property type="term" value="F:medium-chain fatty acid-CoA ligase activity"/>
    <property type="evidence" value="ECO:0007669"/>
    <property type="project" value="TreeGrafter"/>
</dbReference>
<dbReference type="InterPro" id="IPR042099">
    <property type="entry name" value="ANL_N_sf"/>
</dbReference>
<proteinExistence type="inferred from homology"/>
<keyword evidence="5" id="KW-1185">Reference proteome</keyword>
<evidence type="ECO:0000256" key="2">
    <source>
        <dbReference type="ARBA" id="ARBA00022598"/>
    </source>
</evidence>
<dbReference type="PANTHER" id="PTHR43201">
    <property type="entry name" value="ACYL-COA SYNTHETASE"/>
    <property type="match status" value="1"/>
</dbReference>
<keyword evidence="2 4" id="KW-0436">Ligase</keyword>
<dbReference type="Gene3D" id="3.30.300.30">
    <property type="match status" value="1"/>
</dbReference>
<dbReference type="EMBL" id="LT629742">
    <property type="protein sequence ID" value="SDR73155.1"/>
    <property type="molecule type" value="Genomic_DNA"/>
</dbReference>
<dbReference type="InterPro" id="IPR045851">
    <property type="entry name" value="AMP-bd_C_sf"/>
</dbReference>
<organism evidence="4 5">
    <name type="scientific">Microterricola viridarii</name>
    <dbReference type="NCBI Taxonomy" id="412690"/>
    <lineage>
        <taxon>Bacteria</taxon>
        <taxon>Bacillati</taxon>
        <taxon>Actinomycetota</taxon>
        <taxon>Actinomycetes</taxon>
        <taxon>Micrococcales</taxon>
        <taxon>Microbacteriaceae</taxon>
        <taxon>Microterricola</taxon>
    </lineage>
</organism>
<accession>A0A1H1LGJ3</accession>
<dbReference type="SUPFAM" id="SSF56801">
    <property type="entry name" value="Acetyl-CoA synthetase-like"/>
    <property type="match status" value="1"/>
</dbReference>